<gene>
    <name evidence="1" type="ORF">GCM10009745_27950</name>
</gene>
<dbReference type="Proteomes" id="UP001500280">
    <property type="component" value="Unassembled WGS sequence"/>
</dbReference>
<evidence type="ECO:0000313" key="2">
    <source>
        <dbReference type="Proteomes" id="UP001500280"/>
    </source>
</evidence>
<proteinExistence type="predicted"/>
<dbReference type="GO" id="GO:0016787">
    <property type="term" value="F:hydrolase activity"/>
    <property type="evidence" value="ECO:0007669"/>
    <property type="project" value="UniProtKB-KW"/>
</dbReference>
<reference evidence="1 2" key="1">
    <citation type="journal article" date="2019" name="Int. J. Syst. Evol. Microbiol.">
        <title>The Global Catalogue of Microorganisms (GCM) 10K type strain sequencing project: providing services to taxonomists for standard genome sequencing and annotation.</title>
        <authorList>
            <consortium name="The Broad Institute Genomics Platform"/>
            <consortium name="The Broad Institute Genome Sequencing Center for Infectious Disease"/>
            <person name="Wu L."/>
            <person name="Ma J."/>
        </authorList>
    </citation>
    <scope>NUCLEOTIDE SEQUENCE [LARGE SCALE GENOMIC DNA]</scope>
    <source>
        <strain evidence="1 2">JCM 14307</strain>
    </source>
</reference>
<dbReference type="RefSeq" id="WP_344150367.1">
    <property type="nucleotide sequence ID" value="NZ_BAAANF010000009.1"/>
</dbReference>
<organism evidence="1 2">
    <name type="scientific">Kribbella yunnanensis</name>
    <dbReference type="NCBI Taxonomy" id="190194"/>
    <lineage>
        <taxon>Bacteria</taxon>
        <taxon>Bacillati</taxon>
        <taxon>Actinomycetota</taxon>
        <taxon>Actinomycetes</taxon>
        <taxon>Propionibacteriales</taxon>
        <taxon>Kribbellaceae</taxon>
        <taxon>Kribbella</taxon>
    </lineage>
</organism>
<comment type="caution">
    <text evidence="1">The sequence shown here is derived from an EMBL/GenBank/DDBJ whole genome shotgun (WGS) entry which is preliminary data.</text>
</comment>
<protein>
    <submittedName>
        <fullName evidence="1">Alpha/beta hydrolase</fullName>
    </submittedName>
</protein>
<dbReference type="Gene3D" id="3.40.50.1820">
    <property type="entry name" value="alpha/beta hydrolase"/>
    <property type="match status" value="1"/>
</dbReference>
<name>A0ABN2H4X5_9ACTN</name>
<dbReference type="InterPro" id="IPR010662">
    <property type="entry name" value="RBBP9/YdeN"/>
</dbReference>
<keyword evidence="1" id="KW-0378">Hydrolase</keyword>
<dbReference type="EMBL" id="BAAANF010000009">
    <property type="protein sequence ID" value="GAA1682094.1"/>
    <property type="molecule type" value="Genomic_DNA"/>
</dbReference>
<dbReference type="InterPro" id="IPR029058">
    <property type="entry name" value="AB_hydrolase_fold"/>
</dbReference>
<dbReference type="SUPFAM" id="SSF53474">
    <property type="entry name" value="alpha/beta-Hydrolases"/>
    <property type="match status" value="1"/>
</dbReference>
<sequence length="188" mass="20597">MHYIIVPGWNGSDSDHWQSIWEADWLPGATRIEVASWTHPERDDWVDAIERTVRASDDDEVVLVAHSLGCYAVTHWLASAADRAQVRGAFLVAPPDQSAETYPTELLSTFDDAGTAVSIPAVLVTSDNDPYCTLDAAARIAGDWQIPLVTTGELGHINSESKLDDWVLGQRLLTSFVAGLGRQALRSR</sequence>
<evidence type="ECO:0000313" key="1">
    <source>
        <dbReference type="EMBL" id="GAA1682094.1"/>
    </source>
</evidence>
<accession>A0ABN2H4X5</accession>
<dbReference type="Pfam" id="PF06821">
    <property type="entry name" value="Ser_hydrolase"/>
    <property type="match status" value="1"/>
</dbReference>
<keyword evidence="2" id="KW-1185">Reference proteome</keyword>